<reference evidence="1 2" key="1">
    <citation type="journal article" date="2023" name="Nucleic Acids Res.">
        <title>The hologenome of Daphnia magna reveals possible DNA methylation and microbiome-mediated evolution of the host genome.</title>
        <authorList>
            <person name="Chaturvedi A."/>
            <person name="Li X."/>
            <person name="Dhandapani V."/>
            <person name="Marshall H."/>
            <person name="Kissane S."/>
            <person name="Cuenca-Cambronero M."/>
            <person name="Asole G."/>
            <person name="Calvet F."/>
            <person name="Ruiz-Romero M."/>
            <person name="Marangio P."/>
            <person name="Guigo R."/>
            <person name="Rago D."/>
            <person name="Mirbahai L."/>
            <person name="Eastwood N."/>
            <person name="Colbourne J.K."/>
            <person name="Zhou J."/>
            <person name="Mallon E."/>
            <person name="Orsini L."/>
        </authorList>
    </citation>
    <scope>NUCLEOTIDE SEQUENCE [LARGE SCALE GENOMIC DNA]</scope>
    <source>
        <strain evidence="1">LRV0_1</strain>
    </source>
</reference>
<accession>A0ABR0AR46</accession>
<organism evidence="1 2">
    <name type="scientific">Daphnia magna</name>
    <dbReference type="NCBI Taxonomy" id="35525"/>
    <lineage>
        <taxon>Eukaryota</taxon>
        <taxon>Metazoa</taxon>
        <taxon>Ecdysozoa</taxon>
        <taxon>Arthropoda</taxon>
        <taxon>Crustacea</taxon>
        <taxon>Branchiopoda</taxon>
        <taxon>Diplostraca</taxon>
        <taxon>Cladocera</taxon>
        <taxon>Anomopoda</taxon>
        <taxon>Daphniidae</taxon>
        <taxon>Daphnia</taxon>
    </lineage>
</organism>
<sequence>MKQLKNTVDNTSLKAPTSQTWEQDIRYLFAYSQQVGILPRSEAIGSFGQSALVAFFGRLHDGGLLE</sequence>
<dbReference type="EMBL" id="JAOYFB010000038">
    <property type="protein sequence ID" value="KAK4027587.1"/>
    <property type="molecule type" value="Genomic_DNA"/>
</dbReference>
<name>A0ABR0AR46_9CRUS</name>
<evidence type="ECO:0000313" key="2">
    <source>
        <dbReference type="Proteomes" id="UP001234178"/>
    </source>
</evidence>
<dbReference type="Proteomes" id="UP001234178">
    <property type="component" value="Unassembled WGS sequence"/>
</dbReference>
<evidence type="ECO:0000313" key="1">
    <source>
        <dbReference type="EMBL" id="KAK4027587.1"/>
    </source>
</evidence>
<gene>
    <name evidence="1" type="ORF">OUZ56_016629</name>
</gene>
<keyword evidence="2" id="KW-1185">Reference proteome</keyword>
<comment type="caution">
    <text evidence="1">The sequence shown here is derived from an EMBL/GenBank/DDBJ whole genome shotgun (WGS) entry which is preliminary data.</text>
</comment>
<proteinExistence type="predicted"/>
<protein>
    <submittedName>
        <fullName evidence="1">Uncharacterized protein</fullName>
    </submittedName>
</protein>